<reference evidence="2 3" key="1">
    <citation type="submission" date="2016-10" db="EMBL/GenBank/DDBJ databases">
        <authorList>
            <person name="de Groot N.N."/>
        </authorList>
    </citation>
    <scope>NUCLEOTIDE SEQUENCE [LARGE SCALE GENOMIC DNA]</scope>
    <source>
        <strain evidence="2 3">AR32</strain>
    </source>
</reference>
<evidence type="ECO:0000256" key="1">
    <source>
        <dbReference type="SAM" id="SignalP"/>
    </source>
</evidence>
<feature type="chain" id="PRO_5009287532" description="Lipoprotein" evidence="1">
    <location>
        <begin position="28"/>
        <end position="121"/>
    </location>
</feature>
<keyword evidence="1" id="KW-0732">Signal</keyword>
<evidence type="ECO:0008006" key="4">
    <source>
        <dbReference type="Google" id="ProtNLM"/>
    </source>
</evidence>
<gene>
    <name evidence="2" type="ORF">SAMN05216354_2008</name>
</gene>
<dbReference type="AlphaFoldDB" id="A0A1H5VRM2"/>
<evidence type="ECO:0000313" key="3">
    <source>
        <dbReference type="Proteomes" id="UP000236735"/>
    </source>
</evidence>
<organism evidence="2 3">
    <name type="scientific">Xylanibacter ruminicola</name>
    <name type="common">Prevotella ruminicola</name>
    <dbReference type="NCBI Taxonomy" id="839"/>
    <lineage>
        <taxon>Bacteria</taxon>
        <taxon>Pseudomonadati</taxon>
        <taxon>Bacteroidota</taxon>
        <taxon>Bacteroidia</taxon>
        <taxon>Bacteroidales</taxon>
        <taxon>Prevotellaceae</taxon>
        <taxon>Xylanibacter</taxon>
    </lineage>
</organism>
<dbReference type="Proteomes" id="UP000236735">
    <property type="component" value="Unassembled WGS sequence"/>
</dbReference>
<sequence length="121" mass="13824">MKISRVPIIISISACLLLFASCGQQYKAEQRVKAFIEENMENSAEISSRDFADIGTTRHINDSLIQLMRHRGAPGFKKEISYAQVPSGDLYYLRMKYIHQGDTLQNTFYLDSELNQVVAFK</sequence>
<dbReference type="PROSITE" id="PS51257">
    <property type="entry name" value="PROKAR_LIPOPROTEIN"/>
    <property type="match status" value="1"/>
</dbReference>
<evidence type="ECO:0000313" key="2">
    <source>
        <dbReference type="EMBL" id="SEF89985.1"/>
    </source>
</evidence>
<name>A0A1H5VRM2_XYLRU</name>
<dbReference type="RefSeq" id="WP_091765364.1">
    <property type="nucleotide sequence ID" value="NZ_FNUV01000005.1"/>
</dbReference>
<proteinExistence type="predicted"/>
<accession>A0A1H5VRM2</accession>
<feature type="signal peptide" evidence="1">
    <location>
        <begin position="1"/>
        <end position="27"/>
    </location>
</feature>
<dbReference type="EMBL" id="FNUV01000005">
    <property type="protein sequence ID" value="SEF89985.1"/>
    <property type="molecule type" value="Genomic_DNA"/>
</dbReference>
<protein>
    <recommendedName>
        <fullName evidence="4">Lipoprotein</fullName>
    </recommendedName>
</protein>